<dbReference type="KEGG" id="lgi:LOTGIDRAFT_107864"/>
<dbReference type="InterPro" id="IPR037152">
    <property type="entry name" value="L-asparaginase_N_sf"/>
</dbReference>
<dbReference type="Pfam" id="PF00710">
    <property type="entry name" value="Asparaginase"/>
    <property type="match status" value="1"/>
</dbReference>
<dbReference type="PIRSF" id="PIRSF500176">
    <property type="entry name" value="L_ASNase"/>
    <property type="match status" value="1"/>
</dbReference>
<dbReference type="HOGENOM" id="CLU_019134_4_2_1"/>
<evidence type="ECO:0000313" key="5">
    <source>
        <dbReference type="Proteomes" id="UP000030746"/>
    </source>
</evidence>
<feature type="binding site" evidence="2">
    <location>
        <begin position="75"/>
        <end position="76"/>
    </location>
    <ligand>
        <name>substrate</name>
    </ligand>
</feature>
<evidence type="ECO:0000313" key="4">
    <source>
        <dbReference type="EMBL" id="ESO85379.1"/>
    </source>
</evidence>
<dbReference type="OMA" id="PGVYVAM"/>
<dbReference type="Proteomes" id="UP000030746">
    <property type="component" value="Unassembled WGS sequence"/>
</dbReference>
<dbReference type="InterPro" id="IPR027474">
    <property type="entry name" value="L-asparaginase_N"/>
</dbReference>
<evidence type="ECO:0000259" key="3">
    <source>
        <dbReference type="Pfam" id="PF00710"/>
    </source>
</evidence>
<dbReference type="InterPro" id="IPR006034">
    <property type="entry name" value="Asparaginase/glutaminase-like"/>
</dbReference>
<feature type="active site" description="O-isoaspartyl threonine intermediate" evidence="1">
    <location>
        <position position="2"/>
    </location>
</feature>
<dbReference type="RefSeq" id="XP_009063628.1">
    <property type="nucleotide sequence ID" value="XM_009065380.1"/>
</dbReference>
<feature type="domain" description="L-asparaginase N-terminal" evidence="3">
    <location>
        <begin position="22"/>
        <end position="145"/>
    </location>
</feature>
<keyword evidence="5" id="KW-1185">Reference proteome</keyword>
<sequence>GTIDKGYPKRNNGYSFEIGESAVKKILERHHVTDSVRFVSVCKKDSQEITDDDRKILLETCRISKEKKILITHGTDTMIETAKYLAAIHCDKIIILTGSFLPETFKDSDAEFNIGFALGALRTMKDANTLIAMNCRIFHHDNVYKDDVSGDFKELDMKK</sequence>
<feature type="non-terminal residue" evidence="4">
    <location>
        <position position="1"/>
    </location>
</feature>
<name>V4B946_LOTGI</name>
<dbReference type="GeneID" id="20230277"/>
<protein>
    <recommendedName>
        <fullName evidence="3">L-asparaginase N-terminal domain-containing protein</fullName>
    </recommendedName>
</protein>
<feature type="binding site" evidence="2">
    <location>
        <position position="46"/>
    </location>
    <ligand>
        <name>substrate</name>
    </ligand>
</feature>
<dbReference type="CTD" id="20230277"/>
<dbReference type="STRING" id="225164.V4B946"/>
<dbReference type="OrthoDB" id="542841at2759"/>
<evidence type="ECO:0000256" key="1">
    <source>
        <dbReference type="PIRSR" id="PIRSR001220-1"/>
    </source>
</evidence>
<dbReference type="InterPro" id="IPR036152">
    <property type="entry name" value="Asp/glu_Ase-like_sf"/>
</dbReference>
<dbReference type="SUPFAM" id="SSF53774">
    <property type="entry name" value="Glutaminase/Asparaginase"/>
    <property type="match status" value="1"/>
</dbReference>
<dbReference type="Gene3D" id="3.40.50.1170">
    <property type="entry name" value="L-asparaginase, N-terminal domain"/>
    <property type="match status" value="1"/>
</dbReference>
<evidence type="ECO:0000256" key="2">
    <source>
        <dbReference type="PIRSR" id="PIRSR001220-2"/>
    </source>
</evidence>
<accession>V4B946</accession>
<dbReference type="PIRSF" id="PIRSF001220">
    <property type="entry name" value="L-ASNase_gatD"/>
    <property type="match status" value="1"/>
</dbReference>
<dbReference type="EMBL" id="KB203274">
    <property type="protein sequence ID" value="ESO85379.1"/>
    <property type="molecule type" value="Genomic_DNA"/>
</dbReference>
<gene>
    <name evidence="4" type="ORF">LOTGIDRAFT_107864</name>
</gene>
<dbReference type="AlphaFoldDB" id="V4B946"/>
<organism evidence="4 5">
    <name type="scientific">Lottia gigantea</name>
    <name type="common">Giant owl limpet</name>
    <dbReference type="NCBI Taxonomy" id="225164"/>
    <lineage>
        <taxon>Eukaryota</taxon>
        <taxon>Metazoa</taxon>
        <taxon>Spiralia</taxon>
        <taxon>Lophotrochozoa</taxon>
        <taxon>Mollusca</taxon>
        <taxon>Gastropoda</taxon>
        <taxon>Patellogastropoda</taxon>
        <taxon>Lottioidea</taxon>
        <taxon>Lottiidae</taxon>
        <taxon>Lottia</taxon>
    </lineage>
</organism>
<proteinExistence type="predicted"/>
<reference evidence="4 5" key="1">
    <citation type="journal article" date="2013" name="Nature">
        <title>Insights into bilaterian evolution from three spiralian genomes.</title>
        <authorList>
            <person name="Simakov O."/>
            <person name="Marletaz F."/>
            <person name="Cho S.J."/>
            <person name="Edsinger-Gonzales E."/>
            <person name="Havlak P."/>
            <person name="Hellsten U."/>
            <person name="Kuo D.H."/>
            <person name="Larsson T."/>
            <person name="Lv J."/>
            <person name="Arendt D."/>
            <person name="Savage R."/>
            <person name="Osoegawa K."/>
            <person name="de Jong P."/>
            <person name="Grimwood J."/>
            <person name="Chapman J.A."/>
            <person name="Shapiro H."/>
            <person name="Aerts A."/>
            <person name="Otillar R.P."/>
            <person name="Terry A.Y."/>
            <person name="Boore J.L."/>
            <person name="Grigoriev I.V."/>
            <person name="Lindberg D.R."/>
            <person name="Seaver E.C."/>
            <person name="Weisblat D.A."/>
            <person name="Putnam N.H."/>
            <person name="Rokhsar D.S."/>
        </authorList>
    </citation>
    <scope>NUCLEOTIDE SEQUENCE [LARGE SCALE GENOMIC DNA]</scope>
</reference>